<dbReference type="Proteomes" id="UP000569092">
    <property type="component" value="Unassembled WGS sequence"/>
</dbReference>
<protein>
    <recommendedName>
        <fullName evidence="1">DUF4158 domain-containing protein</fullName>
    </recommendedName>
</protein>
<dbReference type="Pfam" id="PF13700">
    <property type="entry name" value="DUF4158"/>
    <property type="match status" value="1"/>
</dbReference>
<evidence type="ECO:0000259" key="1">
    <source>
        <dbReference type="Pfam" id="PF13700"/>
    </source>
</evidence>
<evidence type="ECO:0000313" key="2">
    <source>
        <dbReference type="EMBL" id="MBB5345084.1"/>
    </source>
</evidence>
<comment type="caution">
    <text evidence="2">The sequence shown here is derived from an EMBL/GenBank/DDBJ whole genome shotgun (WGS) entry which is preliminary data.</text>
</comment>
<dbReference type="EMBL" id="JACHDZ010000005">
    <property type="protein sequence ID" value="MBB5345084.1"/>
    <property type="molecule type" value="Genomic_DNA"/>
</dbReference>
<proteinExistence type="predicted"/>
<gene>
    <name evidence="2" type="ORF">HDF10_003075</name>
</gene>
<sequence>MPRRELLTSSERLELLAFPTDEGELIRLYTLTKTDLAFVRQHRGDHNRLGIAVLMSYLRYQGRVLAGDERPHGPVLDIVAGQLGIPVDVWDVYAERDATRRSHLLELLPRLGMEQFGTRHYRSISVWLDPTALQTTRGIVLAQTVVNELRRRLIVLPPVAVIERLCAETMTRAQRKVFALLTEDLNLEQRTKLDQLLEQREGSPYSALSWLRMPPGAPTPRAVLGHIERLNAIRDLGLSLEVGHKLHQNPLLQLAREAGQTAVYQLKEYEQARRHGTLVALMIETAATLIDEIIDLNDRLIGSFFTKSKNKYERAFAEQGKAINDKVRLYARVGAALVDAWEQGRDPFAAIEAIVPWDSFSASVKEAAELARDQDFDAQDLLVEFRRLEKEAEKLLTGTT</sequence>
<reference evidence="2 3" key="1">
    <citation type="submission" date="2020-08" db="EMBL/GenBank/DDBJ databases">
        <title>Genomic Encyclopedia of Type Strains, Phase IV (KMG-V): Genome sequencing to study the core and pangenomes of soil and plant-associated prokaryotes.</title>
        <authorList>
            <person name="Whitman W."/>
        </authorList>
    </citation>
    <scope>NUCLEOTIDE SEQUENCE [LARGE SCALE GENOMIC DNA]</scope>
    <source>
        <strain evidence="2 3">M8US30</strain>
    </source>
</reference>
<accession>A0A7W8J9F5</accession>
<name>A0A7W8J9F5_9BACT</name>
<feature type="domain" description="DUF4158" evidence="1">
    <location>
        <begin position="6"/>
        <end position="168"/>
    </location>
</feature>
<evidence type="ECO:0000313" key="3">
    <source>
        <dbReference type="Proteomes" id="UP000569092"/>
    </source>
</evidence>
<dbReference type="InterPro" id="IPR025296">
    <property type="entry name" value="DUF4158"/>
</dbReference>
<organism evidence="2 3">
    <name type="scientific">Tunturiibacter lichenicola</name>
    <dbReference type="NCBI Taxonomy" id="2051959"/>
    <lineage>
        <taxon>Bacteria</taxon>
        <taxon>Pseudomonadati</taxon>
        <taxon>Acidobacteriota</taxon>
        <taxon>Terriglobia</taxon>
        <taxon>Terriglobales</taxon>
        <taxon>Acidobacteriaceae</taxon>
        <taxon>Tunturiibacter</taxon>
    </lineage>
</organism>
<dbReference type="AlphaFoldDB" id="A0A7W8J9F5"/>